<dbReference type="GO" id="GO:0004615">
    <property type="term" value="F:phosphomannomutase activity"/>
    <property type="evidence" value="ECO:0007669"/>
    <property type="project" value="TreeGrafter"/>
</dbReference>
<dbReference type="InterPro" id="IPR005846">
    <property type="entry name" value="A-D-PHexomutase_a/b/a-III"/>
</dbReference>
<evidence type="ECO:0000259" key="11">
    <source>
        <dbReference type="Pfam" id="PF02880"/>
    </source>
</evidence>
<dbReference type="GO" id="GO:0006048">
    <property type="term" value="P:UDP-N-acetylglucosamine biosynthetic process"/>
    <property type="evidence" value="ECO:0007669"/>
    <property type="project" value="TreeGrafter"/>
</dbReference>
<dbReference type="Gene3D" id="3.40.120.10">
    <property type="entry name" value="Alpha-D-Glucose-1,6-Bisphosphate, subunit A, domain 3"/>
    <property type="match status" value="3"/>
</dbReference>
<organism evidence="12 13">
    <name type="scientific">candidate division WOR-3 bacterium</name>
    <dbReference type="NCBI Taxonomy" id="2052148"/>
    <lineage>
        <taxon>Bacteria</taxon>
        <taxon>Bacteria division WOR-3</taxon>
    </lineage>
</organism>
<evidence type="ECO:0000256" key="6">
    <source>
        <dbReference type="ARBA" id="ARBA00023235"/>
    </source>
</evidence>
<evidence type="ECO:0000256" key="7">
    <source>
        <dbReference type="RuleBase" id="RU004326"/>
    </source>
</evidence>
<feature type="domain" description="Alpha-D-phosphohexomutase alpha/beta/alpha" evidence="9">
    <location>
        <begin position="5"/>
        <end position="128"/>
    </location>
</feature>
<evidence type="ECO:0000313" key="12">
    <source>
        <dbReference type="EMBL" id="MBM3330603.1"/>
    </source>
</evidence>
<dbReference type="InterPro" id="IPR016055">
    <property type="entry name" value="A-D-PHexomutase_a/b/a-I/II/III"/>
</dbReference>
<dbReference type="GO" id="GO:0000287">
    <property type="term" value="F:magnesium ion binding"/>
    <property type="evidence" value="ECO:0007669"/>
    <property type="project" value="InterPro"/>
</dbReference>
<sequence length="463" mass="49640">MQPPIFGISGLRGIIGDSLVPETVARYAAAFGTFVGHGTVALGRDCRASGEMMQTAATAGLVSVGCEVMDLDVCPTPTVVYVTRRGTVAGAIMLTASHNPEQWNGMKFVSREGQFLSPDEVAAFRKLVKGKGAKYADWDALRPVKKNPNAIYAHINSILSNELFRSIRPALIERKMKVGVDAVNGAASVAACQLVEALGAEPVRLYCSIEPMKQGTTFPRKPEPEAQNLGDLCNLVRERRLDLGIAFDPDGDRFSCVDETGTALGEEATICLACRYVLPRRKGPVVVNLSTTRAVDDVCAELGVVVERASVGEANVADRMEKVQAVLGGEGNGGVILPDLNFTRDGLVAAATVIGLASQGREPLSTIGASLPKYQMVKTSLSLTREQFAERSEKLAKAFEGATIDRQDGLKFSLEDSWVHARPSNTEPIVRIIAEAKTDTQVKAVVDKVRQALSTNGKEPEKK</sequence>
<comment type="cofactor">
    <cofactor evidence="1">
        <name>Mg(2+)</name>
        <dbReference type="ChEBI" id="CHEBI:18420"/>
    </cofactor>
</comment>
<dbReference type="PRINTS" id="PR00509">
    <property type="entry name" value="PGMPMM"/>
</dbReference>
<evidence type="ECO:0000259" key="9">
    <source>
        <dbReference type="Pfam" id="PF02878"/>
    </source>
</evidence>
<evidence type="ECO:0000256" key="1">
    <source>
        <dbReference type="ARBA" id="ARBA00001946"/>
    </source>
</evidence>
<dbReference type="AlphaFoldDB" id="A0A937XBZ1"/>
<dbReference type="InterPro" id="IPR005845">
    <property type="entry name" value="A-D-PHexomutase_a/b/a-II"/>
</dbReference>
<comment type="caution">
    <text evidence="12">The sequence shown here is derived from an EMBL/GenBank/DDBJ whole genome shotgun (WGS) entry which is preliminary data.</text>
</comment>
<dbReference type="Pfam" id="PF02878">
    <property type="entry name" value="PGM_PMM_I"/>
    <property type="match status" value="1"/>
</dbReference>
<evidence type="ECO:0000256" key="3">
    <source>
        <dbReference type="ARBA" id="ARBA00022553"/>
    </source>
</evidence>
<evidence type="ECO:0000256" key="2">
    <source>
        <dbReference type="ARBA" id="ARBA00010231"/>
    </source>
</evidence>
<dbReference type="InterPro" id="IPR016066">
    <property type="entry name" value="A-D-PHexomutase_CS"/>
</dbReference>
<dbReference type="InterPro" id="IPR050060">
    <property type="entry name" value="Phosphoglucosamine_mutase"/>
</dbReference>
<dbReference type="InterPro" id="IPR036900">
    <property type="entry name" value="A-D-PHexomutase_C_sf"/>
</dbReference>
<evidence type="ECO:0000259" key="8">
    <source>
        <dbReference type="Pfam" id="PF00408"/>
    </source>
</evidence>
<dbReference type="InterPro" id="IPR005841">
    <property type="entry name" value="Alpha-D-phosphohexomutase_SF"/>
</dbReference>
<dbReference type="GO" id="GO:0005975">
    <property type="term" value="P:carbohydrate metabolic process"/>
    <property type="evidence" value="ECO:0007669"/>
    <property type="project" value="InterPro"/>
</dbReference>
<reference evidence="12" key="1">
    <citation type="submission" date="2019-03" db="EMBL/GenBank/DDBJ databases">
        <title>Lake Tanganyika Metagenome-Assembled Genomes (MAGs).</title>
        <authorList>
            <person name="Tran P."/>
        </authorList>
    </citation>
    <scope>NUCLEOTIDE SEQUENCE</scope>
    <source>
        <strain evidence="12">K_DeepCast_150m_m2_040</strain>
    </source>
</reference>
<dbReference type="SUPFAM" id="SSF55957">
    <property type="entry name" value="Phosphoglucomutase, C-terminal domain"/>
    <property type="match status" value="1"/>
</dbReference>
<keyword evidence="4 7" id="KW-0479">Metal-binding</keyword>
<evidence type="ECO:0000256" key="5">
    <source>
        <dbReference type="ARBA" id="ARBA00022842"/>
    </source>
</evidence>
<dbReference type="Pfam" id="PF02880">
    <property type="entry name" value="PGM_PMM_III"/>
    <property type="match status" value="1"/>
</dbReference>
<dbReference type="GO" id="GO:0009252">
    <property type="term" value="P:peptidoglycan biosynthetic process"/>
    <property type="evidence" value="ECO:0007669"/>
    <property type="project" value="TreeGrafter"/>
</dbReference>
<dbReference type="InterPro" id="IPR024086">
    <property type="entry name" value="GlmM_arc-type"/>
</dbReference>
<evidence type="ECO:0000259" key="10">
    <source>
        <dbReference type="Pfam" id="PF02879"/>
    </source>
</evidence>
<protein>
    <submittedName>
        <fullName evidence="12">Phosphoglucosamine mutase</fullName>
        <ecNumber evidence="12">5.4.2.10</ecNumber>
    </submittedName>
</protein>
<feature type="domain" description="Alpha-D-phosphohexomutase C-terminal" evidence="8">
    <location>
        <begin position="393"/>
        <end position="451"/>
    </location>
</feature>
<dbReference type="Gene3D" id="3.30.310.50">
    <property type="entry name" value="Alpha-D-phosphohexomutase, C-terminal domain"/>
    <property type="match status" value="1"/>
</dbReference>
<dbReference type="NCBIfam" id="TIGR03990">
    <property type="entry name" value="Arch_GlmM"/>
    <property type="match status" value="1"/>
</dbReference>
<dbReference type="PROSITE" id="PS00710">
    <property type="entry name" value="PGM_PMM"/>
    <property type="match status" value="1"/>
</dbReference>
<keyword evidence="3" id="KW-0597">Phosphoprotein</keyword>
<dbReference type="PANTHER" id="PTHR42946">
    <property type="entry name" value="PHOSPHOHEXOSE MUTASE"/>
    <property type="match status" value="1"/>
</dbReference>
<dbReference type="GO" id="GO:0005829">
    <property type="term" value="C:cytosol"/>
    <property type="evidence" value="ECO:0007669"/>
    <property type="project" value="TreeGrafter"/>
</dbReference>
<dbReference type="InterPro" id="IPR005844">
    <property type="entry name" value="A-D-PHexomutase_a/b/a-I"/>
</dbReference>
<dbReference type="EMBL" id="VGIR01000006">
    <property type="protein sequence ID" value="MBM3330603.1"/>
    <property type="molecule type" value="Genomic_DNA"/>
</dbReference>
<keyword evidence="5 7" id="KW-0460">Magnesium</keyword>
<evidence type="ECO:0000313" key="13">
    <source>
        <dbReference type="Proteomes" id="UP000779900"/>
    </source>
</evidence>
<dbReference type="Pfam" id="PF02879">
    <property type="entry name" value="PGM_PMM_II"/>
    <property type="match status" value="1"/>
</dbReference>
<dbReference type="SUPFAM" id="SSF53738">
    <property type="entry name" value="Phosphoglucomutase, first 3 domains"/>
    <property type="match status" value="3"/>
</dbReference>
<dbReference type="GO" id="GO:0008966">
    <property type="term" value="F:phosphoglucosamine mutase activity"/>
    <property type="evidence" value="ECO:0007669"/>
    <property type="project" value="UniProtKB-EC"/>
</dbReference>
<dbReference type="InterPro" id="IPR005843">
    <property type="entry name" value="A-D-PHexomutase_C"/>
</dbReference>
<evidence type="ECO:0000256" key="4">
    <source>
        <dbReference type="ARBA" id="ARBA00022723"/>
    </source>
</evidence>
<proteinExistence type="inferred from homology"/>
<comment type="similarity">
    <text evidence="2 7">Belongs to the phosphohexose mutase family.</text>
</comment>
<feature type="domain" description="Alpha-D-phosphohexomutase alpha/beta/alpha" evidence="11">
    <location>
        <begin position="269"/>
        <end position="371"/>
    </location>
</feature>
<gene>
    <name evidence="12" type="primary">glmM</name>
    <name evidence="12" type="ORF">FJY68_01970</name>
</gene>
<dbReference type="Proteomes" id="UP000779900">
    <property type="component" value="Unassembled WGS sequence"/>
</dbReference>
<dbReference type="EC" id="5.4.2.10" evidence="12"/>
<keyword evidence="6 12" id="KW-0413">Isomerase</keyword>
<accession>A0A937XBZ1</accession>
<name>A0A937XBZ1_UNCW3</name>
<dbReference type="PANTHER" id="PTHR42946:SF1">
    <property type="entry name" value="PHOSPHOGLUCOMUTASE (ALPHA-D-GLUCOSE-1,6-BISPHOSPHATE-DEPENDENT)"/>
    <property type="match status" value="1"/>
</dbReference>
<dbReference type="Pfam" id="PF00408">
    <property type="entry name" value="PGM_PMM_IV"/>
    <property type="match status" value="1"/>
</dbReference>
<feature type="domain" description="Alpha-D-phosphohexomutase alpha/beta/alpha" evidence="10">
    <location>
        <begin position="171"/>
        <end position="261"/>
    </location>
</feature>